<keyword evidence="2" id="KW-0031">Aminopeptidase</keyword>
<keyword evidence="3" id="KW-0645">Protease</keyword>
<dbReference type="AlphaFoldDB" id="A0AAU8JTZ7"/>
<dbReference type="InterPro" id="IPR007484">
    <property type="entry name" value="Peptidase_M28"/>
</dbReference>
<dbReference type="CDD" id="cd03876">
    <property type="entry name" value="M28_SGAP_like"/>
    <property type="match status" value="1"/>
</dbReference>
<evidence type="ECO:0000259" key="11">
    <source>
        <dbReference type="Pfam" id="PF04389"/>
    </source>
</evidence>
<evidence type="ECO:0000256" key="3">
    <source>
        <dbReference type="ARBA" id="ARBA00022670"/>
    </source>
</evidence>
<dbReference type="GO" id="GO:0004177">
    <property type="term" value="F:aminopeptidase activity"/>
    <property type="evidence" value="ECO:0007669"/>
    <property type="project" value="UniProtKB-KW"/>
</dbReference>
<evidence type="ECO:0000259" key="10">
    <source>
        <dbReference type="Pfam" id="PF02225"/>
    </source>
</evidence>
<evidence type="ECO:0000256" key="7">
    <source>
        <dbReference type="ARBA" id="ARBA00022833"/>
    </source>
</evidence>
<evidence type="ECO:0000256" key="8">
    <source>
        <dbReference type="SAM" id="MobiDB-lite"/>
    </source>
</evidence>
<dbReference type="GO" id="GO:0008235">
    <property type="term" value="F:metalloexopeptidase activity"/>
    <property type="evidence" value="ECO:0007669"/>
    <property type="project" value="InterPro"/>
</dbReference>
<feature type="domain" description="Peptidase M28" evidence="11">
    <location>
        <begin position="255"/>
        <end position="471"/>
    </location>
</feature>
<dbReference type="InterPro" id="IPR046450">
    <property type="entry name" value="PA_dom_sf"/>
</dbReference>
<keyword evidence="4" id="KW-0479">Metal-binding</keyword>
<dbReference type="GO" id="GO:0006508">
    <property type="term" value="P:proteolysis"/>
    <property type="evidence" value="ECO:0007669"/>
    <property type="project" value="UniProtKB-KW"/>
</dbReference>
<dbReference type="EMBL" id="CP159872">
    <property type="protein sequence ID" value="XCM78620.1"/>
    <property type="molecule type" value="Genomic_DNA"/>
</dbReference>
<gene>
    <name evidence="12" type="ORF">ABWK59_06595</name>
</gene>
<feature type="signal peptide" evidence="9">
    <location>
        <begin position="1"/>
        <end position="25"/>
    </location>
</feature>
<dbReference type="SUPFAM" id="SSF53187">
    <property type="entry name" value="Zn-dependent exopeptidases"/>
    <property type="match status" value="1"/>
</dbReference>
<dbReference type="Gene3D" id="3.40.630.10">
    <property type="entry name" value="Zn peptidases"/>
    <property type="match status" value="1"/>
</dbReference>
<keyword evidence="6" id="KW-0378">Hydrolase</keyword>
<comment type="similarity">
    <text evidence="1">Belongs to the peptidase M28 family. M28A subfamily.</text>
</comment>
<name>A0AAU8JTZ7_9ACTN</name>
<feature type="chain" id="PRO_5043650205" evidence="9">
    <location>
        <begin position="26"/>
        <end position="509"/>
    </location>
</feature>
<dbReference type="PANTHER" id="PTHR12147">
    <property type="entry name" value="METALLOPEPTIDASE M28 FAMILY MEMBER"/>
    <property type="match status" value="1"/>
</dbReference>
<proteinExistence type="inferred from homology"/>
<dbReference type="InterPro" id="IPR045175">
    <property type="entry name" value="M28_fam"/>
</dbReference>
<dbReference type="PANTHER" id="PTHR12147:SF26">
    <property type="entry name" value="PEPTIDASE M28 DOMAIN-CONTAINING PROTEIN"/>
    <property type="match status" value="1"/>
</dbReference>
<sequence>MPARTRRTARSALALAALTAPLVLAGAADASADDPARRGERLARRLVHLSSADGARRTLERLQRIADGNGGTRVAGSEGHRRSAEYVEERARRAGLLVSRHEFDFVFTQTLAEHLRILTPQAEDVPVRAMTYSASTPEGGITAPVAVVPVDDTTGCEAADYTAAFAGKVALIKRGGCTFAAKQAAAADAGAVAAIIYNNLDGELSGTLGDPAAARIPTGGIGKAAGEALAARAAAGPVDVALEIRTHHETRRTWNVIAETRGGDPADTVMVGAHLDSVLDGPGINDNGSGSAGILEVAEHLGHNPVRHKVRFAWWSAEEFGLVGSEAYVDSLPAEERARIRLYLNFDMIGSPNAAQFVFDGDDSDHVGSPAGPAGSAQIERLINGYLDGRRLPHEGTDFTGRSDYGPFIAVGIPAGGTFTGSEILKTQAQAERYGGTAGTAFDPCYHQACDTLANIDEHALDVNIDVIAHAVGTYAWDLSSLTAPLAPEDTRGLAGSGGGRQQAGPATA</sequence>
<dbReference type="Pfam" id="PF02225">
    <property type="entry name" value="PA"/>
    <property type="match status" value="1"/>
</dbReference>
<keyword evidence="7" id="KW-0862">Zinc</keyword>
<dbReference type="GO" id="GO:0046872">
    <property type="term" value="F:metal ion binding"/>
    <property type="evidence" value="ECO:0007669"/>
    <property type="project" value="UniProtKB-KW"/>
</dbReference>
<dbReference type="RefSeq" id="WP_354638658.1">
    <property type="nucleotide sequence ID" value="NZ_CP159872.1"/>
</dbReference>
<dbReference type="SUPFAM" id="SSF52025">
    <property type="entry name" value="PA domain"/>
    <property type="match status" value="1"/>
</dbReference>
<dbReference type="Gene3D" id="3.50.30.30">
    <property type="match status" value="1"/>
</dbReference>
<dbReference type="KEGG" id="kcm:ABWK59_06595"/>
<feature type="region of interest" description="Disordered" evidence="8">
    <location>
        <begin position="490"/>
        <end position="509"/>
    </location>
</feature>
<organism evidence="12">
    <name type="scientific">Kitasatospora camelliae</name>
    <dbReference type="NCBI Taxonomy" id="3156397"/>
    <lineage>
        <taxon>Bacteria</taxon>
        <taxon>Bacillati</taxon>
        <taxon>Actinomycetota</taxon>
        <taxon>Actinomycetes</taxon>
        <taxon>Kitasatosporales</taxon>
        <taxon>Streptomycetaceae</taxon>
        <taxon>Kitasatospora</taxon>
    </lineage>
</organism>
<protein>
    <submittedName>
        <fullName evidence="12">M28 family metallopeptidase</fullName>
    </submittedName>
</protein>
<dbReference type="Pfam" id="PF04389">
    <property type="entry name" value="Peptidase_M28"/>
    <property type="match status" value="1"/>
</dbReference>
<evidence type="ECO:0000256" key="4">
    <source>
        <dbReference type="ARBA" id="ARBA00022723"/>
    </source>
</evidence>
<evidence type="ECO:0000256" key="5">
    <source>
        <dbReference type="ARBA" id="ARBA00022729"/>
    </source>
</evidence>
<evidence type="ECO:0000256" key="6">
    <source>
        <dbReference type="ARBA" id="ARBA00022801"/>
    </source>
</evidence>
<evidence type="ECO:0000256" key="2">
    <source>
        <dbReference type="ARBA" id="ARBA00022438"/>
    </source>
</evidence>
<accession>A0AAU8JTZ7</accession>
<evidence type="ECO:0000313" key="12">
    <source>
        <dbReference type="EMBL" id="XCM78620.1"/>
    </source>
</evidence>
<feature type="domain" description="PA" evidence="10">
    <location>
        <begin position="142"/>
        <end position="229"/>
    </location>
</feature>
<evidence type="ECO:0000256" key="9">
    <source>
        <dbReference type="SAM" id="SignalP"/>
    </source>
</evidence>
<evidence type="ECO:0000256" key="1">
    <source>
        <dbReference type="ARBA" id="ARBA00005957"/>
    </source>
</evidence>
<reference evidence="12" key="1">
    <citation type="submission" date="2024-06" db="EMBL/GenBank/DDBJ databases">
        <title>The genome sequences of Kitasatospora sp. strain HUAS MG31.</title>
        <authorList>
            <person name="Mo P."/>
        </authorList>
    </citation>
    <scope>NUCLEOTIDE SEQUENCE</scope>
    <source>
        <strain evidence="12">HUAS MG31</strain>
    </source>
</reference>
<dbReference type="InterPro" id="IPR041756">
    <property type="entry name" value="M28_SGAP-like"/>
</dbReference>
<keyword evidence="5 9" id="KW-0732">Signal</keyword>
<dbReference type="InterPro" id="IPR003137">
    <property type="entry name" value="PA_domain"/>
</dbReference>